<evidence type="ECO:0000313" key="2">
    <source>
        <dbReference type="Proteomes" id="UP001234297"/>
    </source>
</evidence>
<accession>A0ACC2LHQ5</accession>
<keyword evidence="2" id="KW-1185">Reference proteome</keyword>
<dbReference type="EMBL" id="CM056816">
    <property type="protein sequence ID" value="KAJ8632751.1"/>
    <property type="molecule type" value="Genomic_DNA"/>
</dbReference>
<evidence type="ECO:0000313" key="1">
    <source>
        <dbReference type="EMBL" id="KAJ8632751.1"/>
    </source>
</evidence>
<gene>
    <name evidence="1" type="ORF">MRB53_026087</name>
</gene>
<sequence length="233" mass="26549">MTPCFYDQRITFSTTEISETFRPSLFTIFRIQSKDVFVSRQQEPTSESRPRPNSLSSPPVARQHRPTSDQRITFSTTEISETFRPSLFTIFRIQSKDVFVSRQQEPTSESRPRPNSLSSPPVARQHRPTSASVFFSSDGKTLEFEPRWQHPTERDGDMPSQPPSAVVRSSRALFLLYRTKAQTVTKTGSNSRSSLFFNRSSSPFVVSSSGKQNSLIKVFQQNLQQEQIAVAHH</sequence>
<name>A0ACC2LHQ5_PERAE</name>
<reference evidence="1 2" key="1">
    <citation type="journal article" date="2022" name="Hortic Res">
        <title>A haplotype resolved chromosomal level avocado genome allows analysis of novel avocado genes.</title>
        <authorList>
            <person name="Nath O."/>
            <person name="Fletcher S.J."/>
            <person name="Hayward A."/>
            <person name="Shaw L.M."/>
            <person name="Masouleh A.K."/>
            <person name="Furtado A."/>
            <person name="Henry R.J."/>
            <person name="Mitter N."/>
        </authorList>
    </citation>
    <scope>NUCLEOTIDE SEQUENCE [LARGE SCALE GENOMIC DNA]</scope>
    <source>
        <strain evidence="2">cv. Hass</strain>
    </source>
</reference>
<dbReference type="Proteomes" id="UP001234297">
    <property type="component" value="Chromosome 8"/>
</dbReference>
<protein>
    <submittedName>
        <fullName evidence="1">Uncharacterized protein</fullName>
    </submittedName>
</protein>
<comment type="caution">
    <text evidence="1">The sequence shown here is derived from an EMBL/GenBank/DDBJ whole genome shotgun (WGS) entry which is preliminary data.</text>
</comment>
<organism evidence="1 2">
    <name type="scientific">Persea americana</name>
    <name type="common">Avocado</name>
    <dbReference type="NCBI Taxonomy" id="3435"/>
    <lineage>
        <taxon>Eukaryota</taxon>
        <taxon>Viridiplantae</taxon>
        <taxon>Streptophyta</taxon>
        <taxon>Embryophyta</taxon>
        <taxon>Tracheophyta</taxon>
        <taxon>Spermatophyta</taxon>
        <taxon>Magnoliopsida</taxon>
        <taxon>Magnoliidae</taxon>
        <taxon>Laurales</taxon>
        <taxon>Lauraceae</taxon>
        <taxon>Persea</taxon>
    </lineage>
</organism>
<proteinExistence type="predicted"/>